<dbReference type="GO" id="GO:0004252">
    <property type="term" value="F:serine-type endopeptidase activity"/>
    <property type="evidence" value="ECO:0007669"/>
    <property type="project" value="InterPro"/>
</dbReference>
<dbReference type="SMART" id="SM00020">
    <property type="entry name" value="Tryp_SPc"/>
    <property type="match status" value="1"/>
</dbReference>
<organism evidence="6 7">
    <name type="scientific">Actinoplanes aureus</name>
    <dbReference type="NCBI Taxonomy" id="2792083"/>
    <lineage>
        <taxon>Bacteria</taxon>
        <taxon>Bacillati</taxon>
        <taxon>Actinomycetota</taxon>
        <taxon>Actinomycetes</taxon>
        <taxon>Micromonosporales</taxon>
        <taxon>Micromonosporaceae</taxon>
        <taxon>Actinoplanes</taxon>
    </lineage>
</organism>
<reference evidence="6" key="1">
    <citation type="submission" date="2020-11" db="EMBL/GenBank/DDBJ databases">
        <title>Isolation and identification of active actinomycetes.</title>
        <authorList>
            <person name="Sun X."/>
        </authorList>
    </citation>
    <scope>NUCLEOTIDE SEQUENCE</scope>
    <source>
        <strain evidence="6">NEAU-A11</strain>
    </source>
</reference>
<keyword evidence="7" id="KW-1185">Reference proteome</keyword>
<dbReference type="SUPFAM" id="SSF50494">
    <property type="entry name" value="Trypsin-like serine proteases"/>
    <property type="match status" value="1"/>
</dbReference>
<feature type="domain" description="Peptidase S1" evidence="5">
    <location>
        <begin position="25"/>
        <end position="251"/>
    </location>
</feature>
<dbReference type="PANTHER" id="PTHR24276:SF98">
    <property type="entry name" value="FI18310P1-RELATED"/>
    <property type="match status" value="1"/>
</dbReference>
<comment type="similarity">
    <text evidence="1">Belongs to the peptidase S1 family.</text>
</comment>
<dbReference type="InterPro" id="IPR050430">
    <property type="entry name" value="Peptidase_S1"/>
</dbReference>
<evidence type="ECO:0000256" key="3">
    <source>
        <dbReference type="SAM" id="Phobius"/>
    </source>
</evidence>
<gene>
    <name evidence="6" type="ORF">I4J89_08030</name>
</gene>
<sequence length="322" mass="33322">MKNHLIVLLLVVVAAPLGAKPAAAIAYGENAPADAYDFSVLLTMTGLPADGGGTRDSSCSGALIAPRWVITAGHCFRDGNGRRVSRVVARRTIATVGRTDLHSRDGYESEVVTVHQAEHTDVALAELADPVTGVTPIPVATSPPRVGEVLRLTGFGLTVDGGAIVPTDRMQTGQFTVDAVGDTLVEASGLAPRPDTSPCPHDSGGPYFRELPDGTAVLAAVVSSGPGCPHPGPDFSARTDNLGDWITSTMNDRPAPAGPVVLAWAGAAALLLAAAVAAAVVRRRATSAAARRRWVSDACGPYESRYAGRASRRPERGPQRSA</sequence>
<dbReference type="AlphaFoldDB" id="A0A931C8H3"/>
<keyword evidence="6" id="KW-0645">Protease</keyword>
<dbReference type="GO" id="GO:0006508">
    <property type="term" value="P:proteolysis"/>
    <property type="evidence" value="ECO:0007669"/>
    <property type="project" value="UniProtKB-KW"/>
</dbReference>
<dbReference type="InterPro" id="IPR018114">
    <property type="entry name" value="TRYPSIN_HIS"/>
</dbReference>
<protein>
    <submittedName>
        <fullName evidence="6">Trypsin-like serine protease</fullName>
    </submittedName>
</protein>
<dbReference type="InterPro" id="IPR001314">
    <property type="entry name" value="Peptidase_S1A"/>
</dbReference>
<dbReference type="PROSITE" id="PS50240">
    <property type="entry name" value="TRYPSIN_DOM"/>
    <property type="match status" value="1"/>
</dbReference>
<evidence type="ECO:0000256" key="1">
    <source>
        <dbReference type="ARBA" id="ARBA00007664"/>
    </source>
</evidence>
<feature type="transmembrane region" description="Helical" evidence="3">
    <location>
        <begin position="261"/>
        <end position="281"/>
    </location>
</feature>
<keyword evidence="6" id="KW-0378">Hydrolase</keyword>
<dbReference type="Gene3D" id="2.40.10.10">
    <property type="entry name" value="Trypsin-like serine proteases"/>
    <property type="match status" value="1"/>
</dbReference>
<keyword evidence="3" id="KW-0472">Membrane</keyword>
<evidence type="ECO:0000259" key="5">
    <source>
        <dbReference type="PROSITE" id="PS50240"/>
    </source>
</evidence>
<dbReference type="EMBL" id="JADQTO010000003">
    <property type="protein sequence ID" value="MBG0561408.1"/>
    <property type="molecule type" value="Genomic_DNA"/>
</dbReference>
<dbReference type="InterPro" id="IPR001254">
    <property type="entry name" value="Trypsin_dom"/>
</dbReference>
<keyword evidence="3" id="KW-0812">Transmembrane</keyword>
<proteinExistence type="inferred from homology"/>
<keyword evidence="2" id="KW-1015">Disulfide bond</keyword>
<dbReference type="RefSeq" id="WP_196413198.1">
    <property type="nucleotide sequence ID" value="NZ_JADQTO010000003.1"/>
</dbReference>
<feature type="chain" id="PRO_5039226581" evidence="4">
    <location>
        <begin position="20"/>
        <end position="322"/>
    </location>
</feature>
<comment type="caution">
    <text evidence="6">The sequence shown here is derived from an EMBL/GenBank/DDBJ whole genome shotgun (WGS) entry which is preliminary data.</text>
</comment>
<evidence type="ECO:0000313" key="6">
    <source>
        <dbReference type="EMBL" id="MBG0561408.1"/>
    </source>
</evidence>
<dbReference type="PANTHER" id="PTHR24276">
    <property type="entry name" value="POLYSERASE-RELATED"/>
    <property type="match status" value="1"/>
</dbReference>
<accession>A0A931C8H3</accession>
<evidence type="ECO:0000313" key="7">
    <source>
        <dbReference type="Proteomes" id="UP000598146"/>
    </source>
</evidence>
<evidence type="ECO:0000256" key="2">
    <source>
        <dbReference type="ARBA" id="ARBA00023157"/>
    </source>
</evidence>
<keyword evidence="4" id="KW-0732">Signal</keyword>
<dbReference type="PRINTS" id="PR00722">
    <property type="entry name" value="CHYMOTRYPSIN"/>
</dbReference>
<dbReference type="Pfam" id="PF00089">
    <property type="entry name" value="Trypsin"/>
    <property type="match status" value="1"/>
</dbReference>
<dbReference type="InterPro" id="IPR043504">
    <property type="entry name" value="Peptidase_S1_PA_chymotrypsin"/>
</dbReference>
<dbReference type="PROSITE" id="PS00134">
    <property type="entry name" value="TRYPSIN_HIS"/>
    <property type="match status" value="1"/>
</dbReference>
<evidence type="ECO:0000256" key="4">
    <source>
        <dbReference type="SAM" id="SignalP"/>
    </source>
</evidence>
<feature type="signal peptide" evidence="4">
    <location>
        <begin position="1"/>
        <end position="19"/>
    </location>
</feature>
<name>A0A931C8H3_9ACTN</name>
<dbReference type="Proteomes" id="UP000598146">
    <property type="component" value="Unassembled WGS sequence"/>
</dbReference>
<keyword evidence="3" id="KW-1133">Transmembrane helix</keyword>
<dbReference type="InterPro" id="IPR009003">
    <property type="entry name" value="Peptidase_S1_PA"/>
</dbReference>